<keyword evidence="3" id="KW-1185">Reference proteome</keyword>
<evidence type="ECO:0000256" key="1">
    <source>
        <dbReference type="SAM" id="MobiDB-lite"/>
    </source>
</evidence>
<protein>
    <submittedName>
        <fullName evidence="2">Uncharacterized protein</fullName>
    </submittedName>
</protein>
<proteinExistence type="predicted"/>
<organism evidence="2 3">
    <name type="scientific">Ectopseudomonas khazarica</name>
    <dbReference type="NCBI Taxonomy" id="2502979"/>
    <lineage>
        <taxon>Bacteria</taxon>
        <taxon>Pseudomonadati</taxon>
        <taxon>Pseudomonadota</taxon>
        <taxon>Gammaproteobacteria</taxon>
        <taxon>Pseudomonadales</taxon>
        <taxon>Pseudomonadaceae</taxon>
        <taxon>Ectopseudomonas</taxon>
    </lineage>
</organism>
<evidence type="ECO:0000313" key="2">
    <source>
        <dbReference type="EMBL" id="MFH6598764.1"/>
    </source>
</evidence>
<accession>A0ABW7MDK1</accession>
<dbReference type="Proteomes" id="UP001609932">
    <property type="component" value="Unassembled WGS sequence"/>
</dbReference>
<name>A0ABW7MDK1_9GAMM</name>
<dbReference type="EMBL" id="JBHEGD010000001">
    <property type="protein sequence ID" value="MFH6598764.1"/>
    <property type="molecule type" value="Genomic_DNA"/>
</dbReference>
<gene>
    <name evidence="2" type="ORF">ACEVAQ_08590</name>
</gene>
<evidence type="ECO:0000313" key="3">
    <source>
        <dbReference type="Proteomes" id="UP001609932"/>
    </source>
</evidence>
<feature type="region of interest" description="Disordered" evidence="1">
    <location>
        <begin position="83"/>
        <end position="102"/>
    </location>
</feature>
<dbReference type="RefSeq" id="WP_395272654.1">
    <property type="nucleotide sequence ID" value="NZ_JBHEGD010000001.1"/>
</dbReference>
<comment type="caution">
    <text evidence="2">The sequence shown here is derived from an EMBL/GenBank/DDBJ whole genome shotgun (WGS) entry which is preliminary data.</text>
</comment>
<sequence>MKKLLLLVAICAGGYYYYLKSNLYTHDVTIKTVLSKQTEICNHQGMLKHQNITSEQCNSRFSASIDRCVSDLKSQYPGEKFSSEEEANAAGSRLANCLTGRT</sequence>
<reference evidence="2 3" key="1">
    <citation type="submission" date="2024-09" db="EMBL/GenBank/DDBJ databases">
        <title>Elucidation of the Bokeelamides from Bacteria Associated with Moon Snail Egg Collars.</title>
        <authorList>
            <person name="Campbell R."/>
            <person name="Piedl K."/>
            <person name="Mevers E."/>
        </authorList>
    </citation>
    <scope>NUCLEOTIDE SEQUENCE [LARGE SCALE GENOMIC DNA]</scope>
    <source>
        <strain evidence="2 3">EM133</strain>
    </source>
</reference>